<dbReference type="PANTHER" id="PTHR43731">
    <property type="entry name" value="RHOMBOID PROTEASE"/>
    <property type="match status" value="1"/>
</dbReference>
<dbReference type="Proteomes" id="UP000593966">
    <property type="component" value="Chromosome"/>
</dbReference>
<comment type="similarity">
    <text evidence="2">Belongs to the peptidase S54 family.</text>
</comment>
<dbReference type="GO" id="GO:0004252">
    <property type="term" value="F:serine-type endopeptidase activity"/>
    <property type="evidence" value="ECO:0007669"/>
    <property type="project" value="InterPro"/>
</dbReference>
<gene>
    <name evidence="9" type="ORF">G0028_13175</name>
</gene>
<feature type="transmembrane region" description="Helical" evidence="7">
    <location>
        <begin position="176"/>
        <end position="192"/>
    </location>
</feature>
<comment type="subcellular location">
    <subcellularLocation>
        <location evidence="1">Membrane</location>
        <topology evidence="1">Multi-pass membrane protein</topology>
    </subcellularLocation>
</comment>
<evidence type="ECO:0000259" key="8">
    <source>
        <dbReference type="Pfam" id="PF01694"/>
    </source>
</evidence>
<evidence type="ECO:0000256" key="6">
    <source>
        <dbReference type="ARBA" id="ARBA00023136"/>
    </source>
</evidence>
<dbReference type="Gene3D" id="1.20.1540.10">
    <property type="entry name" value="Rhomboid-like"/>
    <property type="match status" value="1"/>
</dbReference>
<proteinExistence type="inferred from homology"/>
<feature type="transmembrane region" description="Helical" evidence="7">
    <location>
        <begin position="198"/>
        <end position="216"/>
    </location>
</feature>
<dbReference type="AlphaFoldDB" id="A0A7S7AII0"/>
<dbReference type="SUPFAM" id="SSF144091">
    <property type="entry name" value="Rhomboid-like"/>
    <property type="match status" value="1"/>
</dbReference>
<feature type="transmembrane region" description="Helical" evidence="7">
    <location>
        <begin position="68"/>
        <end position="90"/>
    </location>
</feature>
<organism evidence="9 10">
    <name type="scientific">Acinetobacter piscicola</name>
    <dbReference type="NCBI Taxonomy" id="2006115"/>
    <lineage>
        <taxon>Bacteria</taxon>
        <taxon>Pseudomonadati</taxon>
        <taxon>Pseudomonadota</taxon>
        <taxon>Gammaproteobacteria</taxon>
        <taxon>Moraxellales</taxon>
        <taxon>Moraxellaceae</taxon>
        <taxon>Acinetobacter</taxon>
    </lineage>
</organism>
<dbReference type="EMBL" id="CP048659">
    <property type="protein sequence ID" value="QOW46771.1"/>
    <property type="molecule type" value="Genomic_DNA"/>
</dbReference>
<keyword evidence="10" id="KW-1185">Reference proteome</keyword>
<feature type="transmembrane region" description="Helical" evidence="7">
    <location>
        <begin position="228"/>
        <end position="249"/>
    </location>
</feature>
<dbReference type="InterPro" id="IPR022764">
    <property type="entry name" value="Peptidase_S54_rhomboid_dom"/>
</dbReference>
<keyword evidence="4" id="KW-0378">Hydrolase</keyword>
<name>A0A7S7AII0_9GAMM</name>
<evidence type="ECO:0000256" key="7">
    <source>
        <dbReference type="SAM" id="Phobius"/>
    </source>
</evidence>
<reference evidence="9 10" key="1">
    <citation type="submission" date="2020-02" db="EMBL/GenBank/DDBJ databases">
        <title>Tigecycline-resistant Acinetobacter species from pigs and migratory birds.</title>
        <authorList>
            <person name="Chen C."/>
            <person name="Sun J."/>
            <person name="Liao X.-P."/>
            <person name="Liu Y.-H."/>
        </authorList>
    </citation>
    <scope>NUCLEOTIDE SEQUENCE [LARGE SCALE GENOMIC DNA]</scope>
    <source>
        <strain evidence="9 10">YH12207_T</strain>
    </source>
</reference>
<evidence type="ECO:0000313" key="9">
    <source>
        <dbReference type="EMBL" id="QOW46771.1"/>
    </source>
</evidence>
<evidence type="ECO:0000256" key="3">
    <source>
        <dbReference type="ARBA" id="ARBA00022692"/>
    </source>
</evidence>
<evidence type="ECO:0000256" key="2">
    <source>
        <dbReference type="ARBA" id="ARBA00009045"/>
    </source>
</evidence>
<dbReference type="Pfam" id="PF01694">
    <property type="entry name" value="Rhomboid"/>
    <property type="match status" value="1"/>
</dbReference>
<keyword evidence="6 7" id="KW-0472">Membrane</keyword>
<sequence length="291" mass="32510">MSEMQQPFQVQPRQAIGKITLMLIVLNVGLFAWQIVSGVNISDPSIRDALLWGADYAPLTFLEEPFRLFSSMFFHFGLMHLGFNMWALYVFGNVAEESFGKFYYLGLYLLAGLMGSLLSGYIDIRNSYELLQSFDQSLIPRVSAGASGAVMGLGGALTLLSLFPPTPQQRYILDKKSLLTILAINLAFGFFTSGINNAAHIGGMIMGAILALLWYLTQRHQNNTLLKMLILIIAAAITYVIYLYLQYLIQPLTPLWKDAVIQIKSQLNLGGVSKSMLKQSRLNFDKIEKCE</sequence>
<protein>
    <submittedName>
        <fullName evidence="9">Rhomboid family intramembrane serine protease</fullName>
    </submittedName>
</protein>
<dbReference type="RefSeq" id="WP_180045585.1">
    <property type="nucleotide sequence ID" value="NZ_CP048659.1"/>
</dbReference>
<evidence type="ECO:0000313" key="10">
    <source>
        <dbReference type="Proteomes" id="UP000593966"/>
    </source>
</evidence>
<feature type="transmembrane region" description="Helical" evidence="7">
    <location>
        <begin position="102"/>
        <end position="122"/>
    </location>
</feature>
<evidence type="ECO:0000256" key="1">
    <source>
        <dbReference type="ARBA" id="ARBA00004141"/>
    </source>
</evidence>
<keyword evidence="3 7" id="KW-0812">Transmembrane</keyword>
<evidence type="ECO:0000256" key="4">
    <source>
        <dbReference type="ARBA" id="ARBA00022801"/>
    </source>
</evidence>
<keyword evidence="5 7" id="KW-1133">Transmembrane helix</keyword>
<dbReference type="GO" id="GO:0016020">
    <property type="term" value="C:membrane"/>
    <property type="evidence" value="ECO:0007669"/>
    <property type="project" value="UniProtKB-SubCell"/>
</dbReference>
<feature type="transmembrane region" description="Helical" evidence="7">
    <location>
        <begin position="142"/>
        <end position="164"/>
    </location>
</feature>
<dbReference type="PANTHER" id="PTHR43731:SF14">
    <property type="entry name" value="PRESENILIN-ASSOCIATED RHOMBOID-LIKE PROTEIN, MITOCHONDRIAL"/>
    <property type="match status" value="1"/>
</dbReference>
<keyword evidence="9" id="KW-0645">Protease</keyword>
<evidence type="ECO:0000256" key="5">
    <source>
        <dbReference type="ARBA" id="ARBA00022989"/>
    </source>
</evidence>
<dbReference type="GO" id="GO:0006508">
    <property type="term" value="P:proteolysis"/>
    <property type="evidence" value="ECO:0007669"/>
    <property type="project" value="UniProtKB-KW"/>
</dbReference>
<accession>A0A7S7AII0</accession>
<dbReference type="InterPro" id="IPR050925">
    <property type="entry name" value="Rhomboid_protease_S54"/>
</dbReference>
<dbReference type="InterPro" id="IPR035952">
    <property type="entry name" value="Rhomboid-like_sf"/>
</dbReference>
<feature type="domain" description="Peptidase S54 rhomboid" evidence="8">
    <location>
        <begin position="64"/>
        <end position="213"/>
    </location>
</feature>
<feature type="transmembrane region" description="Helical" evidence="7">
    <location>
        <begin position="21"/>
        <end position="41"/>
    </location>
</feature>